<proteinExistence type="predicted"/>
<comment type="caution">
    <text evidence="1">The sequence shown here is derived from an EMBL/GenBank/DDBJ whole genome shotgun (WGS) entry which is preliminary data.</text>
</comment>
<dbReference type="EMBL" id="MWWW01000008">
    <property type="protein sequence ID" value="OZG60459.1"/>
    <property type="molecule type" value="Genomic_DNA"/>
</dbReference>
<accession>A0A261FMU5</accession>
<reference evidence="1 2" key="1">
    <citation type="journal article" date="2017" name="BMC Genomics">
        <title>Comparative genomic and phylogenomic analyses of the Bifidobacteriaceae family.</title>
        <authorList>
            <person name="Lugli G.A."/>
            <person name="Milani C."/>
            <person name="Turroni F."/>
            <person name="Duranti S."/>
            <person name="Mancabelli L."/>
            <person name="Mangifesta M."/>
            <person name="Ferrario C."/>
            <person name="Modesto M."/>
            <person name="Mattarelli P."/>
            <person name="Jiri K."/>
            <person name="van Sinderen D."/>
            <person name="Ventura M."/>
        </authorList>
    </citation>
    <scope>NUCLEOTIDE SEQUENCE [LARGE SCALE GENOMIC DNA]</scope>
    <source>
        <strain evidence="1 2">DSM 100196</strain>
    </source>
</reference>
<name>A0A261FMU5_9BIFI</name>
<dbReference type="Gene3D" id="2.30.30.110">
    <property type="match status" value="1"/>
</dbReference>
<dbReference type="SUPFAM" id="SSF50118">
    <property type="entry name" value="Cell growth inhibitor/plasmid maintenance toxic component"/>
    <property type="match status" value="1"/>
</dbReference>
<organism evidence="1 2">
    <name type="scientific">Bifidobacterium myosotis</name>
    <dbReference type="NCBI Taxonomy" id="1630166"/>
    <lineage>
        <taxon>Bacteria</taxon>
        <taxon>Bacillati</taxon>
        <taxon>Actinomycetota</taxon>
        <taxon>Actinomycetes</taxon>
        <taxon>Bifidobacteriales</taxon>
        <taxon>Bifidobacteriaceae</taxon>
        <taxon>Bifidobacterium</taxon>
    </lineage>
</organism>
<dbReference type="AlphaFoldDB" id="A0A261FMU5"/>
<gene>
    <name evidence="1" type="ORF">BMYO_0920</name>
</gene>
<dbReference type="InterPro" id="IPR011067">
    <property type="entry name" value="Plasmid_toxin/cell-grow_inhib"/>
</dbReference>
<evidence type="ECO:0000313" key="2">
    <source>
        <dbReference type="Proteomes" id="UP000216871"/>
    </source>
</evidence>
<keyword evidence="2" id="KW-1185">Reference proteome</keyword>
<protein>
    <submittedName>
        <fullName evidence="1">PEMK-like protein</fullName>
    </submittedName>
</protein>
<dbReference type="Proteomes" id="UP000216871">
    <property type="component" value="Unassembled WGS sequence"/>
</dbReference>
<evidence type="ECO:0000313" key="1">
    <source>
        <dbReference type="EMBL" id="OZG60459.1"/>
    </source>
</evidence>
<sequence>MTDKIVTVDRNLLGYRVGVVDGASMDEISRQLAVVLGLS</sequence>